<accession>A0A0F9UG95</accession>
<protein>
    <recommendedName>
        <fullName evidence="1">Thioredoxin domain-containing protein</fullName>
    </recommendedName>
</protein>
<dbReference type="InterPro" id="IPR013740">
    <property type="entry name" value="Redoxin"/>
</dbReference>
<dbReference type="EMBL" id="LAZR01000108">
    <property type="protein sequence ID" value="KKN90694.1"/>
    <property type="molecule type" value="Genomic_DNA"/>
</dbReference>
<dbReference type="InterPro" id="IPR047262">
    <property type="entry name" value="PRX-like1"/>
</dbReference>
<dbReference type="PANTHER" id="PTHR43640:SF1">
    <property type="entry name" value="THIOREDOXIN-DEPENDENT PEROXIREDOXIN"/>
    <property type="match status" value="1"/>
</dbReference>
<gene>
    <name evidence="2" type="ORF">LCGC14_0226370</name>
</gene>
<dbReference type="InterPro" id="IPR013766">
    <property type="entry name" value="Thioredoxin_domain"/>
</dbReference>
<proteinExistence type="predicted"/>
<dbReference type="InterPro" id="IPR036249">
    <property type="entry name" value="Thioredoxin-like_sf"/>
</dbReference>
<comment type="caution">
    <text evidence="2">The sequence shown here is derived from an EMBL/GenBank/DDBJ whole genome shotgun (WGS) entry which is preliminary data.</text>
</comment>
<dbReference type="GO" id="GO:0016491">
    <property type="term" value="F:oxidoreductase activity"/>
    <property type="evidence" value="ECO:0007669"/>
    <property type="project" value="InterPro"/>
</dbReference>
<dbReference type="Pfam" id="PF08534">
    <property type="entry name" value="Redoxin"/>
    <property type="match status" value="1"/>
</dbReference>
<sequence length="193" mass="21081">MAFTLQLGEQAPDFSLPGVDGKTHSLAEFADAKLLIVVFSCNHCPFVIGSEDRMNDLVADYAAKGATMVAINSNETDGHPTDSFDDMVARAGEKGFAFPYLCDESQATALAYGALRTPHFYVFDADRNLRYTGRMDDNPMEPGKETTHELRDALDDLLAGRDVACPLTNPIGCNVKWKGEDAHWMPAEACDLV</sequence>
<dbReference type="CDD" id="cd02969">
    <property type="entry name" value="PRX_like1"/>
    <property type="match status" value="1"/>
</dbReference>
<reference evidence="2" key="1">
    <citation type="journal article" date="2015" name="Nature">
        <title>Complex archaea that bridge the gap between prokaryotes and eukaryotes.</title>
        <authorList>
            <person name="Spang A."/>
            <person name="Saw J.H."/>
            <person name="Jorgensen S.L."/>
            <person name="Zaremba-Niedzwiedzka K."/>
            <person name="Martijn J."/>
            <person name="Lind A.E."/>
            <person name="van Eijk R."/>
            <person name="Schleper C."/>
            <person name="Guy L."/>
            <person name="Ettema T.J."/>
        </authorList>
    </citation>
    <scope>NUCLEOTIDE SEQUENCE</scope>
</reference>
<dbReference type="Gene3D" id="3.40.30.10">
    <property type="entry name" value="Glutaredoxin"/>
    <property type="match status" value="1"/>
</dbReference>
<dbReference type="PROSITE" id="PS51352">
    <property type="entry name" value="THIOREDOXIN_2"/>
    <property type="match status" value="1"/>
</dbReference>
<organism evidence="2">
    <name type="scientific">marine sediment metagenome</name>
    <dbReference type="NCBI Taxonomy" id="412755"/>
    <lineage>
        <taxon>unclassified sequences</taxon>
        <taxon>metagenomes</taxon>
        <taxon>ecological metagenomes</taxon>
    </lineage>
</organism>
<name>A0A0F9UG95_9ZZZZ</name>
<dbReference type="PANTHER" id="PTHR43640">
    <property type="entry name" value="OS07G0260300 PROTEIN"/>
    <property type="match status" value="1"/>
</dbReference>
<evidence type="ECO:0000259" key="1">
    <source>
        <dbReference type="PROSITE" id="PS51352"/>
    </source>
</evidence>
<feature type="domain" description="Thioredoxin" evidence="1">
    <location>
        <begin position="5"/>
        <end position="159"/>
    </location>
</feature>
<evidence type="ECO:0000313" key="2">
    <source>
        <dbReference type="EMBL" id="KKN90694.1"/>
    </source>
</evidence>
<dbReference type="AlphaFoldDB" id="A0A0F9UG95"/>
<dbReference type="SUPFAM" id="SSF52833">
    <property type="entry name" value="Thioredoxin-like"/>
    <property type="match status" value="1"/>
</dbReference>